<keyword evidence="3 4" id="KW-0974">Archaeal flagellum</keyword>
<keyword evidence="6" id="KW-0966">Cell projection</keyword>
<dbReference type="Pfam" id="PF01917">
    <property type="entry name" value="Flagellin_arch-type"/>
    <property type="match status" value="1"/>
</dbReference>
<name>H1YYD7_9EURY</name>
<dbReference type="EMBL" id="CM001436">
    <property type="protein sequence ID" value="EHQ35035.1"/>
    <property type="molecule type" value="Genomic_DNA"/>
</dbReference>
<dbReference type="InterPro" id="IPR002774">
    <property type="entry name" value="Flagellin_arc-type"/>
</dbReference>
<evidence type="ECO:0000256" key="2">
    <source>
        <dbReference type="ARBA" id="ARBA00010256"/>
    </source>
</evidence>
<proteinExistence type="inferred from homology"/>
<dbReference type="GO" id="GO:0005198">
    <property type="term" value="F:structural molecule activity"/>
    <property type="evidence" value="ECO:0007669"/>
    <property type="project" value="InterPro"/>
</dbReference>
<organism evidence="6 7">
    <name type="scientific">Methanoplanus limicola DSM 2279</name>
    <dbReference type="NCBI Taxonomy" id="937775"/>
    <lineage>
        <taxon>Archaea</taxon>
        <taxon>Methanobacteriati</taxon>
        <taxon>Methanobacteriota</taxon>
        <taxon>Stenosarchaea group</taxon>
        <taxon>Methanomicrobia</taxon>
        <taxon>Methanomicrobiales</taxon>
        <taxon>Methanomicrobiaceae</taxon>
        <taxon>Methanoplanus</taxon>
    </lineage>
</organism>
<feature type="transmembrane region" description="Helical" evidence="5">
    <location>
        <begin position="12"/>
        <end position="38"/>
    </location>
</feature>
<keyword evidence="5" id="KW-0812">Transmembrane</keyword>
<evidence type="ECO:0000256" key="4">
    <source>
        <dbReference type="RuleBase" id="RU361282"/>
    </source>
</evidence>
<keyword evidence="5" id="KW-0472">Membrane</keyword>
<evidence type="ECO:0000256" key="1">
    <source>
        <dbReference type="ARBA" id="ARBA00004618"/>
    </source>
</evidence>
<dbReference type="PANTHER" id="PTHR35903:SF1">
    <property type="entry name" value="FLAGELLIN B1"/>
    <property type="match status" value="1"/>
</dbReference>
<dbReference type="InParanoid" id="H1YYD7"/>
<evidence type="ECO:0000313" key="6">
    <source>
        <dbReference type="EMBL" id="EHQ35035.1"/>
    </source>
</evidence>
<dbReference type="FunCoup" id="H1YYD7">
    <property type="interactions" value="2"/>
</dbReference>
<dbReference type="PANTHER" id="PTHR35903">
    <property type="entry name" value="FLAGELLIN B1"/>
    <property type="match status" value="1"/>
</dbReference>
<sequence>MKNNDAFSGLEAVLILIAFVVVAAAFSFVTLNTGFFTIQKSQKVIYDSVDTTGHPVITEGAVYGLANDTSNKINRFRLTIGSPYRSDYDKDLNNFKITFTNYETVLNILPSDPLYNPSGPEINHWAIVRAEKESGMEILSGTDKVTIEILLSPEYETGPKEGFRISIIPEGGAPFSISSEGPDSIKKINIIQK</sequence>
<gene>
    <name evidence="6" type="ORF">Metlim_0913</name>
</gene>
<dbReference type="HOGENOM" id="CLU_084671_1_0_2"/>
<keyword evidence="6" id="KW-0282">Flagellum</keyword>
<keyword evidence="6" id="KW-0969">Cilium</keyword>
<keyword evidence="5" id="KW-1133">Transmembrane helix</keyword>
<dbReference type="Proteomes" id="UP000005741">
    <property type="component" value="Chromosome"/>
</dbReference>
<dbReference type="RefSeq" id="WP_004076766.1">
    <property type="nucleotide sequence ID" value="NZ_CM001436.1"/>
</dbReference>
<dbReference type="AlphaFoldDB" id="H1YYD7"/>
<dbReference type="InterPro" id="IPR013373">
    <property type="entry name" value="Flagellin/pilin_N_arc"/>
</dbReference>
<dbReference type="NCBIfam" id="TIGR02537">
    <property type="entry name" value="arch_flag_Nterm"/>
    <property type="match status" value="1"/>
</dbReference>
<keyword evidence="7" id="KW-1185">Reference proteome</keyword>
<protein>
    <recommendedName>
        <fullName evidence="4">Flagellin</fullName>
    </recommendedName>
</protein>
<reference evidence="6 7" key="1">
    <citation type="submission" date="2011-10" db="EMBL/GenBank/DDBJ databases">
        <title>The Improved High-Quality Draft genome of Methanoplanus limicola DSM 2279.</title>
        <authorList>
            <consortium name="US DOE Joint Genome Institute (JGI-PGF)"/>
            <person name="Lucas S."/>
            <person name="Copeland A."/>
            <person name="Lapidus A."/>
            <person name="Glavina del Rio T."/>
            <person name="Dalin E."/>
            <person name="Tice H."/>
            <person name="Bruce D."/>
            <person name="Goodwin L."/>
            <person name="Pitluck S."/>
            <person name="Peters L."/>
            <person name="Mikhailova N."/>
            <person name="Lu M."/>
            <person name="Kyrpides N."/>
            <person name="Mavromatis K."/>
            <person name="Ivanova N."/>
            <person name="Markowitz V."/>
            <person name="Cheng J.-F."/>
            <person name="Hugenholtz P."/>
            <person name="Woyke T."/>
            <person name="Wu D."/>
            <person name="Wirth R."/>
            <person name="Brambilla E.-M."/>
            <person name="Klenk H.-P."/>
            <person name="Eisen J.A."/>
        </authorList>
    </citation>
    <scope>NUCLEOTIDE SEQUENCE [LARGE SCALE GENOMIC DNA]</scope>
    <source>
        <strain evidence="6 7">DSM 2279</strain>
    </source>
</reference>
<dbReference type="GO" id="GO:0097588">
    <property type="term" value="P:archaeal or bacterial-type flagellum-dependent cell motility"/>
    <property type="evidence" value="ECO:0007669"/>
    <property type="project" value="InterPro"/>
</dbReference>
<comment type="similarity">
    <text evidence="2 4">Belongs to the archaeal flagellin family.</text>
</comment>
<comment type="function">
    <text evidence="4">Flagellin is the subunit protein which polymerizes to form the filaments of archaeal flagella.</text>
</comment>
<dbReference type="GO" id="GO:0097589">
    <property type="term" value="C:archaeal-type flagellum"/>
    <property type="evidence" value="ECO:0007669"/>
    <property type="project" value="UniProtKB-SubCell"/>
</dbReference>
<evidence type="ECO:0000313" key="7">
    <source>
        <dbReference type="Proteomes" id="UP000005741"/>
    </source>
</evidence>
<evidence type="ECO:0000256" key="5">
    <source>
        <dbReference type="SAM" id="Phobius"/>
    </source>
</evidence>
<accession>H1YYD7</accession>
<comment type="subcellular location">
    <subcellularLocation>
        <location evidence="1 4">Archaeal flagellum</location>
    </subcellularLocation>
</comment>
<evidence type="ECO:0000256" key="3">
    <source>
        <dbReference type="ARBA" id="ARBA00022440"/>
    </source>
</evidence>